<gene>
    <name evidence="1" type="ORF">U732_2958</name>
</gene>
<dbReference type="AlphaFoldDB" id="A0A0C1UJU9"/>
<dbReference type="OrthoDB" id="9811997at2"/>
<dbReference type="Proteomes" id="UP000031366">
    <property type="component" value="Unassembled WGS sequence"/>
</dbReference>
<proteinExistence type="predicted"/>
<reference evidence="1 2" key="1">
    <citation type="journal article" date="2015" name="Infect. Genet. Evol.">
        <title>Genomic sequences of six botulinum neurotoxin-producing strains representing three clostridial species illustrate the mobility and diversity of botulinum neurotoxin genes.</title>
        <authorList>
            <person name="Smith T.J."/>
            <person name="Hill K.K."/>
            <person name="Xie G."/>
            <person name="Foley B.T."/>
            <person name="Williamson C.H."/>
            <person name="Foster J.T."/>
            <person name="Johnson S.L."/>
            <person name="Chertkov O."/>
            <person name="Teshima H."/>
            <person name="Gibbons H.S."/>
            <person name="Johnsky L.A."/>
            <person name="Karavis M.A."/>
            <person name="Smith L.A."/>
        </authorList>
    </citation>
    <scope>NUCLEOTIDE SEQUENCE [LARGE SCALE GENOMIC DNA]</scope>
    <source>
        <strain evidence="1 2">CDC 2741</strain>
    </source>
</reference>
<dbReference type="EMBL" id="AYSO01000014">
    <property type="protein sequence ID" value="KIE47555.1"/>
    <property type="molecule type" value="Genomic_DNA"/>
</dbReference>
<keyword evidence="2" id="KW-1185">Reference proteome</keyword>
<organism evidence="1 2">
    <name type="scientific">Clostridium argentinense CDC 2741</name>
    <dbReference type="NCBI Taxonomy" id="1418104"/>
    <lineage>
        <taxon>Bacteria</taxon>
        <taxon>Bacillati</taxon>
        <taxon>Bacillota</taxon>
        <taxon>Clostridia</taxon>
        <taxon>Eubacteriales</taxon>
        <taxon>Clostridiaceae</taxon>
        <taxon>Clostridium</taxon>
    </lineage>
</organism>
<accession>A0A0C1UJU9</accession>
<name>A0A0C1UJU9_9CLOT</name>
<dbReference type="RefSeq" id="WP_052268008.1">
    <property type="nucleotide sequence ID" value="NZ_AYSO01000014.1"/>
</dbReference>
<sequence length="66" mass="8164">MIADYYGIDILEYYRTEKIIQGERAHHIIELSKDWNSRLDVSNLIYLTEQNHRLYWERLCKNYSRL</sequence>
<evidence type="ECO:0000313" key="2">
    <source>
        <dbReference type="Proteomes" id="UP000031366"/>
    </source>
</evidence>
<comment type="caution">
    <text evidence="1">The sequence shown here is derived from an EMBL/GenBank/DDBJ whole genome shotgun (WGS) entry which is preliminary data.</text>
</comment>
<evidence type="ECO:0000313" key="1">
    <source>
        <dbReference type="EMBL" id="KIE47555.1"/>
    </source>
</evidence>
<protein>
    <submittedName>
        <fullName evidence="1">Putative gp50 protein</fullName>
    </submittedName>
</protein>